<evidence type="ECO:0000313" key="1">
    <source>
        <dbReference type="EMBL" id="CAD2158426.1"/>
    </source>
</evidence>
<reference evidence="1 2" key="1">
    <citation type="submission" date="2020-08" db="EMBL/GenBank/DDBJ databases">
        <authorList>
            <person name="Koutsovoulos G."/>
            <person name="Danchin GJ E."/>
        </authorList>
    </citation>
    <scope>NUCLEOTIDE SEQUENCE [LARGE SCALE GENOMIC DNA]</scope>
</reference>
<accession>A0A6V7UJ82</accession>
<comment type="caution">
    <text evidence="1">The sequence shown here is derived from an EMBL/GenBank/DDBJ whole genome shotgun (WGS) entry which is preliminary data.</text>
</comment>
<proteinExistence type="predicted"/>
<dbReference type="Proteomes" id="UP000580250">
    <property type="component" value="Unassembled WGS sequence"/>
</dbReference>
<dbReference type="EMBL" id="CAJEWN010000070">
    <property type="protein sequence ID" value="CAD2158426.1"/>
    <property type="molecule type" value="Genomic_DNA"/>
</dbReference>
<sequence>MSRYEKMSKFALTTTLDSPPRWLLLVFQALITRLSFVRAFE</sequence>
<organism evidence="1 2">
    <name type="scientific">Meloidogyne enterolobii</name>
    <name type="common">Root-knot nematode worm</name>
    <name type="synonym">Meloidogyne mayaguensis</name>
    <dbReference type="NCBI Taxonomy" id="390850"/>
    <lineage>
        <taxon>Eukaryota</taxon>
        <taxon>Metazoa</taxon>
        <taxon>Ecdysozoa</taxon>
        <taxon>Nematoda</taxon>
        <taxon>Chromadorea</taxon>
        <taxon>Rhabditida</taxon>
        <taxon>Tylenchina</taxon>
        <taxon>Tylenchomorpha</taxon>
        <taxon>Tylenchoidea</taxon>
        <taxon>Meloidogynidae</taxon>
        <taxon>Meloidogyninae</taxon>
        <taxon>Meloidogyne</taxon>
    </lineage>
</organism>
<gene>
    <name evidence="1" type="ORF">MENT_LOCUS13173</name>
</gene>
<name>A0A6V7UJ82_MELEN</name>
<dbReference type="AlphaFoldDB" id="A0A6V7UJ82"/>
<protein>
    <submittedName>
        <fullName evidence="1">Uncharacterized protein</fullName>
    </submittedName>
</protein>
<evidence type="ECO:0000313" key="2">
    <source>
        <dbReference type="Proteomes" id="UP000580250"/>
    </source>
</evidence>